<dbReference type="SUPFAM" id="SSF48726">
    <property type="entry name" value="Immunoglobulin"/>
    <property type="match status" value="1"/>
</dbReference>
<dbReference type="Gene3D" id="2.60.40.10">
    <property type="entry name" value="Immunoglobulins"/>
    <property type="match status" value="1"/>
</dbReference>
<dbReference type="RefSeq" id="XP_072835976.1">
    <property type="nucleotide sequence ID" value="XM_072979875.1"/>
</dbReference>
<proteinExistence type="predicted"/>
<dbReference type="Proteomes" id="UP001652642">
    <property type="component" value="Chromosome 9"/>
</dbReference>
<keyword evidence="2" id="KW-0812">Transmembrane</keyword>
<feature type="transmembrane region" description="Helical" evidence="2">
    <location>
        <begin position="256"/>
        <end position="278"/>
    </location>
</feature>
<accession>A0ABM5ES47</accession>
<keyword evidence="4" id="KW-1185">Reference proteome</keyword>
<reference evidence="5" key="1">
    <citation type="submission" date="2025-08" db="UniProtKB">
        <authorList>
            <consortium name="RefSeq"/>
        </authorList>
    </citation>
    <scope>IDENTIFICATION</scope>
</reference>
<dbReference type="InterPro" id="IPR007110">
    <property type="entry name" value="Ig-like_dom"/>
</dbReference>
<evidence type="ECO:0000256" key="1">
    <source>
        <dbReference type="SAM" id="MobiDB-lite"/>
    </source>
</evidence>
<evidence type="ECO:0000313" key="4">
    <source>
        <dbReference type="Proteomes" id="UP001652642"/>
    </source>
</evidence>
<feature type="region of interest" description="Disordered" evidence="1">
    <location>
        <begin position="1"/>
        <end position="32"/>
    </location>
</feature>
<dbReference type="InterPro" id="IPR013783">
    <property type="entry name" value="Ig-like_fold"/>
</dbReference>
<dbReference type="PROSITE" id="PS50835">
    <property type="entry name" value="IG_LIKE"/>
    <property type="match status" value="1"/>
</dbReference>
<sequence>MVRGKPQKQPERTRFRRLGTRPKEPSSSTRLHKMGPGRVFILIFLAETARCSREDLEIIPSTGDVELGKKSYFLCKVRNGGEATLTWLDPNDNEIDADSEPYNEKAVDELSKGLEMTLYDPNLGGIFTCAGQFDQSGATARAQIRIRVIVTPRIQLPMAESSATQIGNPTQYNFTILANPSPSVTVSWKGKVFEGDDIKVVEEDQGTYMVSLQFMPTSQEDISELLITAINELGNTTKKVTLKEDIPDKGLGTGSILAIVLAVLLLLVLLVVDVSCYYRCQRGFLMYCRNNILGKNSARTGIESNGKMLSKSGKNTVVNVSGIEA</sequence>
<feature type="domain" description="Ig-like" evidence="3">
    <location>
        <begin position="54"/>
        <end position="145"/>
    </location>
</feature>
<evidence type="ECO:0000259" key="3">
    <source>
        <dbReference type="PROSITE" id="PS50835"/>
    </source>
</evidence>
<evidence type="ECO:0000256" key="2">
    <source>
        <dbReference type="SAM" id="Phobius"/>
    </source>
</evidence>
<name>A0ABM5ES47_9SAUR</name>
<dbReference type="InterPro" id="IPR036179">
    <property type="entry name" value="Ig-like_dom_sf"/>
</dbReference>
<protein>
    <recommendedName>
        <fullName evidence="3">Ig-like domain-containing protein</fullName>
    </recommendedName>
</protein>
<keyword evidence="2" id="KW-0472">Membrane</keyword>
<dbReference type="GeneID" id="140702009"/>
<gene>
    <name evidence="5" type="primary">LOC140702009</name>
</gene>
<evidence type="ECO:0000313" key="5">
    <source>
        <dbReference type="RefSeq" id="XP_072835976.1"/>
    </source>
</evidence>
<keyword evidence="2" id="KW-1133">Transmembrane helix</keyword>
<organism evidence="4 5">
    <name type="scientific">Pogona vitticeps</name>
    <name type="common">central bearded dragon</name>
    <dbReference type="NCBI Taxonomy" id="103695"/>
    <lineage>
        <taxon>Eukaryota</taxon>
        <taxon>Metazoa</taxon>
        <taxon>Chordata</taxon>
        <taxon>Craniata</taxon>
        <taxon>Vertebrata</taxon>
        <taxon>Euteleostomi</taxon>
        <taxon>Lepidosauria</taxon>
        <taxon>Squamata</taxon>
        <taxon>Bifurcata</taxon>
        <taxon>Unidentata</taxon>
        <taxon>Episquamata</taxon>
        <taxon>Toxicofera</taxon>
        <taxon>Iguania</taxon>
        <taxon>Acrodonta</taxon>
        <taxon>Agamidae</taxon>
        <taxon>Amphibolurinae</taxon>
        <taxon>Pogona</taxon>
    </lineage>
</organism>